<organism evidence="4">
    <name type="scientific">Caenorhabditis remanei</name>
    <name type="common">Caenorhabditis vulgaris</name>
    <dbReference type="NCBI Taxonomy" id="31234"/>
    <lineage>
        <taxon>Eukaryota</taxon>
        <taxon>Metazoa</taxon>
        <taxon>Ecdysozoa</taxon>
        <taxon>Nematoda</taxon>
        <taxon>Chromadorea</taxon>
        <taxon>Rhabditida</taxon>
        <taxon>Rhabditina</taxon>
        <taxon>Rhabditomorpha</taxon>
        <taxon>Rhabditoidea</taxon>
        <taxon>Rhabditidae</taxon>
        <taxon>Peloderinae</taxon>
        <taxon>Caenorhabditis</taxon>
    </lineage>
</organism>
<protein>
    <recommendedName>
        <fullName evidence="2">PPM-type phosphatase domain-containing protein</fullName>
    </recommendedName>
</protein>
<dbReference type="EMBL" id="DS268930">
    <property type="protein sequence ID" value="EFP06049.1"/>
    <property type="molecule type" value="Genomic_DNA"/>
</dbReference>
<proteinExistence type="predicted"/>
<feature type="region of interest" description="Disordered" evidence="1">
    <location>
        <begin position="553"/>
        <end position="577"/>
    </location>
</feature>
<dbReference type="PROSITE" id="PS51746">
    <property type="entry name" value="PPM_2"/>
    <property type="match status" value="1"/>
</dbReference>
<dbReference type="AlphaFoldDB" id="E3NLS8"/>
<dbReference type="HOGENOM" id="CLU_371423_0_0_1"/>
<name>E3NLS8_CAERE</name>
<dbReference type="InterPro" id="IPR001932">
    <property type="entry name" value="PPM-type_phosphatase-like_dom"/>
</dbReference>
<feature type="region of interest" description="Disordered" evidence="1">
    <location>
        <begin position="629"/>
        <end position="704"/>
    </location>
</feature>
<dbReference type="CDD" id="cd00143">
    <property type="entry name" value="PP2Cc"/>
    <property type="match status" value="1"/>
</dbReference>
<keyword evidence="4" id="KW-1185">Reference proteome</keyword>
<dbReference type="GO" id="GO:0004722">
    <property type="term" value="F:protein serine/threonine phosphatase activity"/>
    <property type="evidence" value="ECO:0007669"/>
    <property type="project" value="InterPro"/>
</dbReference>
<dbReference type="PANTHER" id="PTHR47992">
    <property type="entry name" value="PROTEIN PHOSPHATASE"/>
    <property type="match status" value="1"/>
</dbReference>
<dbReference type="InterPro" id="IPR036457">
    <property type="entry name" value="PPM-type-like_dom_sf"/>
</dbReference>
<dbReference type="OrthoDB" id="10025511at2759"/>
<evidence type="ECO:0000259" key="2">
    <source>
        <dbReference type="PROSITE" id="PS51746"/>
    </source>
</evidence>
<feature type="compositionally biased region" description="Low complexity" evidence="1">
    <location>
        <begin position="441"/>
        <end position="456"/>
    </location>
</feature>
<feature type="compositionally biased region" description="Polar residues" evidence="1">
    <location>
        <begin position="629"/>
        <end position="661"/>
    </location>
</feature>
<dbReference type="InParanoid" id="E3NLS8"/>
<sequence>MHISINLFFAEEWPYTASGFPSTAGTTVSCVFIRNGKLYTGHVGDSAIYLGTVENGGLRSRPLTIDHKPESAHEQIRIARAGGETAVKSGVTRVVWKRPSRLNSFQPKRPDAPIILDSIPFLSVARSLGDLWSYNEETNMFIVSPEPDLGVHRLTGNDFCLVLASDGMTNVLTGDQAISIVFKEEELVEIHEEINRNHSRCVLRSALQKWRSLRADNITVATVIFDIDPLSYTENEMLMKVGKYINASQVITVLTDRPEAMLKISKTDNILLTTQRTPILYNGSRDEQHFAARGVLYRGPGFRTHDEELQHERQRIGLKLGGGASSTIAIAPKGSIDSKRGPAIPSASSSDLGLRCRREEDDLVDYDYDEDEDDDEDDDEEDEEEDDGPFDPSEEISLKFTEKTITVTHASPNRPSRPHAPRPVFLDDSIVDEDSDGVQQSTSSDSSSSMTPSRTSEGVRRIKAEAVRRLRTPRIVTEDSEGSRRITRSASKASVMSPSKDSGAVTMTLLKTPTSSLIGLATSLTPDAAFGPPQTPRRSSRLLNYGVTTTPSKLTMSRKRGRTSDSDAPPTTSMMPMMTGVTPVVAGLSLQEHHHHQLSHQLGLSIQPLPSETPRLHFQSIFGCHSMEFPSQDTPITRSAPSTPKKSSQLKATTTKMTSLSALDEKKKKQKKKNQKIQKEDSEDDGVIRVSEVADEEEEDVMREPPSKIRRFYGYVRKIFWGK</sequence>
<reference evidence="3" key="1">
    <citation type="submission" date="2007-07" db="EMBL/GenBank/DDBJ databases">
        <title>PCAP assembly of the Caenorhabditis remanei genome.</title>
        <authorList>
            <consortium name="The Caenorhabditis remanei Sequencing Consortium"/>
            <person name="Wilson R.K."/>
        </authorList>
    </citation>
    <scope>NUCLEOTIDE SEQUENCE [LARGE SCALE GENOMIC DNA]</scope>
    <source>
        <strain evidence="3">PB4641</strain>
    </source>
</reference>
<dbReference type="STRING" id="31234.E3NLS8"/>
<evidence type="ECO:0000313" key="3">
    <source>
        <dbReference type="EMBL" id="EFP06049.1"/>
    </source>
</evidence>
<feature type="compositionally biased region" description="Acidic residues" evidence="1">
    <location>
        <begin position="361"/>
        <end position="394"/>
    </location>
</feature>
<feature type="compositionally biased region" description="Polar residues" evidence="1">
    <location>
        <begin position="488"/>
        <end position="500"/>
    </location>
</feature>
<evidence type="ECO:0000313" key="4">
    <source>
        <dbReference type="Proteomes" id="UP000008281"/>
    </source>
</evidence>
<dbReference type="Pfam" id="PF00481">
    <property type="entry name" value="PP2C"/>
    <property type="match status" value="1"/>
</dbReference>
<evidence type="ECO:0000256" key="1">
    <source>
        <dbReference type="SAM" id="MobiDB-lite"/>
    </source>
</evidence>
<dbReference type="eggNOG" id="KOG0698">
    <property type="taxonomic scope" value="Eukaryota"/>
</dbReference>
<dbReference type="FunCoup" id="E3NLS8">
    <property type="interactions" value="579"/>
</dbReference>
<dbReference type="OMA" id="TGNDFCL"/>
<gene>
    <name evidence="3" type="ORF">CRE_19560</name>
</gene>
<feature type="region of interest" description="Disordered" evidence="1">
    <location>
        <begin position="332"/>
        <end position="395"/>
    </location>
</feature>
<dbReference type="Gene3D" id="3.60.40.10">
    <property type="entry name" value="PPM-type phosphatase domain"/>
    <property type="match status" value="1"/>
</dbReference>
<dbReference type="SMART" id="SM00332">
    <property type="entry name" value="PP2Cc"/>
    <property type="match status" value="1"/>
</dbReference>
<feature type="region of interest" description="Disordered" evidence="1">
    <location>
        <begin position="478"/>
        <end position="500"/>
    </location>
</feature>
<accession>E3NLS8</accession>
<dbReference type="Proteomes" id="UP000008281">
    <property type="component" value="Unassembled WGS sequence"/>
</dbReference>
<dbReference type="InterPro" id="IPR015655">
    <property type="entry name" value="PP2C"/>
</dbReference>
<feature type="region of interest" description="Disordered" evidence="1">
    <location>
        <begin position="407"/>
        <end position="460"/>
    </location>
</feature>
<dbReference type="SUPFAM" id="SSF81606">
    <property type="entry name" value="PP2C-like"/>
    <property type="match status" value="1"/>
</dbReference>
<feature type="domain" description="PPM-type phosphatase" evidence="2">
    <location>
        <begin position="1"/>
        <end position="225"/>
    </location>
</feature>